<evidence type="ECO:0000313" key="2">
    <source>
        <dbReference type="Proteomes" id="UP001064048"/>
    </source>
</evidence>
<comment type="caution">
    <text evidence="1">The sequence shown here is derived from an EMBL/GenBank/DDBJ whole genome shotgun (WGS) entry which is preliminary data.</text>
</comment>
<accession>A0ACC0KZN5</accession>
<proteinExistence type="predicted"/>
<reference evidence="1 2" key="1">
    <citation type="journal article" date="2022" name="Genome Biol. Evol.">
        <title>The Spruce Budworm Genome: Reconstructing the Evolutionary History of Antifreeze Proteins.</title>
        <authorList>
            <person name="Beliveau C."/>
            <person name="Gagne P."/>
            <person name="Picq S."/>
            <person name="Vernygora O."/>
            <person name="Keeling C.I."/>
            <person name="Pinkney K."/>
            <person name="Doucet D."/>
            <person name="Wen F."/>
            <person name="Johnston J.S."/>
            <person name="Maaroufi H."/>
            <person name="Boyle B."/>
            <person name="Laroche J."/>
            <person name="Dewar K."/>
            <person name="Juretic N."/>
            <person name="Blackburn G."/>
            <person name="Nisole A."/>
            <person name="Brunet B."/>
            <person name="Brandao M."/>
            <person name="Lumley L."/>
            <person name="Duan J."/>
            <person name="Quan G."/>
            <person name="Lucarotti C.J."/>
            <person name="Roe A.D."/>
            <person name="Sperling F.A.H."/>
            <person name="Levesque R.C."/>
            <person name="Cusson M."/>
        </authorList>
    </citation>
    <scope>NUCLEOTIDE SEQUENCE [LARGE SCALE GENOMIC DNA]</scope>
    <source>
        <strain evidence="1">Glfc:IPQL:Cfum</strain>
    </source>
</reference>
<organism evidence="1 2">
    <name type="scientific">Choristoneura fumiferana</name>
    <name type="common">Spruce budworm moth</name>
    <name type="synonym">Archips fumiferana</name>
    <dbReference type="NCBI Taxonomy" id="7141"/>
    <lineage>
        <taxon>Eukaryota</taxon>
        <taxon>Metazoa</taxon>
        <taxon>Ecdysozoa</taxon>
        <taxon>Arthropoda</taxon>
        <taxon>Hexapoda</taxon>
        <taxon>Insecta</taxon>
        <taxon>Pterygota</taxon>
        <taxon>Neoptera</taxon>
        <taxon>Endopterygota</taxon>
        <taxon>Lepidoptera</taxon>
        <taxon>Glossata</taxon>
        <taxon>Ditrysia</taxon>
        <taxon>Tortricoidea</taxon>
        <taxon>Tortricidae</taxon>
        <taxon>Tortricinae</taxon>
        <taxon>Choristoneura</taxon>
    </lineage>
</organism>
<dbReference type="Proteomes" id="UP001064048">
    <property type="component" value="Chromosome 9"/>
</dbReference>
<protein>
    <submittedName>
        <fullName evidence="1">Uncharacterized protein</fullName>
    </submittedName>
</protein>
<dbReference type="EMBL" id="CM046109">
    <property type="protein sequence ID" value="KAI8441818.1"/>
    <property type="molecule type" value="Genomic_DNA"/>
</dbReference>
<keyword evidence="2" id="KW-1185">Reference proteome</keyword>
<gene>
    <name evidence="1" type="ORF">MSG28_005504</name>
</gene>
<evidence type="ECO:0000313" key="1">
    <source>
        <dbReference type="EMBL" id="KAI8441818.1"/>
    </source>
</evidence>
<sequence>MQTKLHDTVCDKRNTATIAHTRLEEDSTRQPNIHKRSPRRPQAERRLAAPAYTGEQLFQQLTAEAEALRKEKKRNVYSGNTQILYLLEGKPKYPCCGLQQRVISFPPITNSESTKMSHESKSMLVEVTSHASLGACKTAMDRLLLDTLQLGLGDGDDDLANGYHSLTVQQIQRNLKSVYPSRTDCVYEALSNVKVFRLPKK</sequence>
<name>A0ACC0KZN5_CHOFU</name>